<name>A0ABY4H9M8_9BACI</name>
<organism evidence="3 4">
    <name type="scientific">Halobacillus amylolyticus</name>
    <dbReference type="NCBI Taxonomy" id="2932259"/>
    <lineage>
        <taxon>Bacteria</taxon>
        <taxon>Bacillati</taxon>
        <taxon>Bacillota</taxon>
        <taxon>Bacilli</taxon>
        <taxon>Bacillales</taxon>
        <taxon>Bacillaceae</taxon>
        <taxon>Halobacillus</taxon>
    </lineage>
</organism>
<dbReference type="EMBL" id="CP095075">
    <property type="protein sequence ID" value="UOR11299.1"/>
    <property type="molecule type" value="Genomic_DNA"/>
</dbReference>
<dbReference type="InterPro" id="IPR002575">
    <property type="entry name" value="Aminoglycoside_PTrfase"/>
</dbReference>
<dbReference type="InterPro" id="IPR011009">
    <property type="entry name" value="Kinase-like_dom_sf"/>
</dbReference>
<dbReference type="Pfam" id="PF01636">
    <property type="entry name" value="APH"/>
    <property type="match status" value="1"/>
</dbReference>
<dbReference type="PANTHER" id="PTHR21064">
    <property type="entry name" value="AMINOGLYCOSIDE PHOSPHOTRANSFERASE DOMAIN-CONTAINING PROTEIN-RELATED"/>
    <property type="match status" value="1"/>
</dbReference>
<dbReference type="InterPro" id="IPR050249">
    <property type="entry name" value="Pseudomonas-type_ThrB"/>
</dbReference>
<evidence type="ECO:0000313" key="3">
    <source>
        <dbReference type="EMBL" id="UOR11299.1"/>
    </source>
</evidence>
<evidence type="ECO:0000313" key="4">
    <source>
        <dbReference type="Proteomes" id="UP000830326"/>
    </source>
</evidence>
<accession>A0ABY4H9M8</accession>
<dbReference type="Proteomes" id="UP000830326">
    <property type="component" value="Chromosome"/>
</dbReference>
<evidence type="ECO:0000259" key="2">
    <source>
        <dbReference type="Pfam" id="PF01636"/>
    </source>
</evidence>
<proteinExistence type="inferred from homology"/>
<sequence>MEQWFEEQFSDHLLNEAGSQFNTDATHAKKLGDFENYVFEVYQNNQPYILRLTHSSHRSKTEVEAELHWINYLHANGINASYVHPSKKDELVAKIPIQQGSFYVCLFDKAPGTRVQSTSPELFEKWGRVTGHMHRVTKEYKAGSSQRKRWDQDDLLDFRHYLNEDTDRQIILSGEALISEIQALPETNDSFGLIHNDLHSGNFFYHQGDLHLFDFDDSTYVYYMSDIAIPMYYSVLTKYGSKDVTTRSQFAKEFLSHFLKGYQKETSVDPFWLNQIPLFLKLRDYTLYTVFHKKFNPEKLPEGEKQLFNQIRSRLIHNEPIVDIDAQDILQK</sequence>
<dbReference type="SUPFAM" id="SSF56112">
    <property type="entry name" value="Protein kinase-like (PK-like)"/>
    <property type="match status" value="1"/>
</dbReference>
<feature type="domain" description="Aminoglycoside phosphotransferase" evidence="2">
    <location>
        <begin position="32"/>
        <end position="229"/>
    </location>
</feature>
<reference evidence="3" key="1">
    <citation type="submission" date="2022-04" db="EMBL/GenBank/DDBJ databases">
        <title>Halobacillus sp. isolated from saltern.</title>
        <authorList>
            <person name="Won M."/>
            <person name="Lee C.-M."/>
            <person name="Woen H.-Y."/>
            <person name="Kwon S.-W."/>
        </authorList>
    </citation>
    <scope>NUCLEOTIDE SEQUENCE</scope>
    <source>
        <strain evidence="3">SSHM10-5</strain>
    </source>
</reference>
<protein>
    <submittedName>
        <fullName evidence="3">Phosphotransferase</fullName>
    </submittedName>
</protein>
<dbReference type="Gene3D" id="3.90.1200.10">
    <property type="match status" value="1"/>
</dbReference>
<dbReference type="Gene3D" id="3.30.200.20">
    <property type="entry name" value="Phosphorylase Kinase, domain 1"/>
    <property type="match status" value="1"/>
</dbReference>
<comment type="similarity">
    <text evidence="1">Belongs to the pseudomonas-type ThrB family.</text>
</comment>
<gene>
    <name evidence="3" type="ORF">MUO15_17130</name>
</gene>
<evidence type="ECO:0000256" key="1">
    <source>
        <dbReference type="ARBA" id="ARBA00038240"/>
    </source>
</evidence>
<dbReference type="RefSeq" id="WP_245031206.1">
    <property type="nucleotide sequence ID" value="NZ_CP095075.1"/>
</dbReference>
<keyword evidence="4" id="KW-1185">Reference proteome</keyword>
<dbReference type="PANTHER" id="PTHR21064:SF6">
    <property type="entry name" value="AMINOGLYCOSIDE PHOSPHOTRANSFERASE DOMAIN-CONTAINING PROTEIN"/>
    <property type="match status" value="1"/>
</dbReference>